<reference evidence="4 7" key="2">
    <citation type="submission" date="2017-08" db="EMBL/GenBank/DDBJ databases">
        <title>Capnocytophaga canis 17-158 assembly.</title>
        <authorList>
            <person name="Gulvik C.A."/>
        </authorList>
    </citation>
    <scope>NUCLEOTIDE SEQUENCE [LARGE SCALE GENOMIC DNA]</scope>
    <source>
        <strain evidence="4 7">17-158</strain>
    </source>
</reference>
<dbReference type="AlphaFoldDB" id="A0A0B7I4Q9"/>
<evidence type="ECO:0000313" key="2">
    <source>
        <dbReference type="EMBL" id="CEN43606.1"/>
    </source>
</evidence>
<dbReference type="EMBL" id="CDOL01000280">
    <property type="protein sequence ID" value="CEN54390.1"/>
    <property type="molecule type" value="Genomic_DNA"/>
</dbReference>
<keyword evidence="1" id="KW-0812">Transmembrane</keyword>
<evidence type="ECO:0000313" key="4">
    <source>
        <dbReference type="EMBL" id="RIY37981.1"/>
    </source>
</evidence>
<dbReference type="Proteomes" id="UP000038200">
    <property type="component" value="Unassembled WGS sequence"/>
</dbReference>
<dbReference type="STRING" id="1848903.CCAND38_120013"/>
<protein>
    <recommendedName>
        <fullName evidence="8">Competence protein</fullName>
    </recommendedName>
</protein>
<evidence type="ECO:0000313" key="6">
    <source>
        <dbReference type="Proteomes" id="UP000045051"/>
    </source>
</evidence>
<feature type="transmembrane region" description="Helical" evidence="1">
    <location>
        <begin position="43"/>
        <end position="69"/>
    </location>
</feature>
<name>A0A0B7I4Q9_9FLAO</name>
<keyword evidence="1" id="KW-1133">Transmembrane helix</keyword>
<feature type="transmembrane region" description="Helical" evidence="1">
    <location>
        <begin position="75"/>
        <end position="96"/>
    </location>
</feature>
<sequence>MLMNNIKEAFKELPDRGNEALETNVSYYKLFVFRFIAKTSYGLLSILVLGMISLLVLFSLSFAFAYAIGIWIGNIALGFVVMALFYCLVMCIAYLFRKKMIERPLLKTLSEVYFKAGEEDEEK</sequence>
<dbReference type="EMBL" id="NSDI01000001">
    <property type="protein sequence ID" value="RIY37981.1"/>
    <property type="molecule type" value="Genomic_DNA"/>
</dbReference>
<dbReference type="SUPFAM" id="SSF103473">
    <property type="entry name" value="MFS general substrate transporter"/>
    <property type="match status" value="1"/>
</dbReference>
<dbReference type="EMBL" id="CDOI01000024">
    <property type="protein sequence ID" value="CEN43606.1"/>
    <property type="molecule type" value="Genomic_DNA"/>
</dbReference>
<gene>
    <name evidence="2" type="ORF">CCAND38_120013</name>
    <name evidence="3" type="ORF">CCAND93_870013</name>
    <name evidence="4" type="ORF">CKY20_00060</name>
</gene>
<dbReference type="OrthoDB" id="1144182at2"/>
<keyword evidence="6" id="KW-1185">Reference proteome</keyword>
<evidence type="ECO:0000313" key="3">
    <source>
        <dbReference type="EMBL" id="CEN54390.1"/>
    </source>
</evidence>
<evidence type="ECO:0000313" key="5">
    <source>
        <dbReference type="Proteomes" id="UP000038200"/>
    </source>
</evidence>
<evidence type="ECO:0008006" key="8">
    <source>
        <dbReference type="Google" id="ProtNLM"/>
    </source>
</evidence>
<keyword evidence="1" id="KW-0472">Membrane</keyword>
<evidence type="ECO:0000256" key="1">
    <source>
        <dbReference type="SAM" id="Phobius"/>
    </source>
</evidence>
<dbReference type="Proteomes" id="UP000265497">
    <property type="component" value="Unassembled WGS sequence"/>
</dbReference>
<dbReference type="Proteomes" id="UP000045051">
    <property type="component" value="Unassembled WGS sequence"/>
</dbReference>
<organism evidence="3 5">
    <name type="scientific">Capnocytophaga canis</name>
    <dbReference type="NCBI Taxonomy" id="1848903"/>
    <lineage>
        <taxon>Bacteria</taxon>
        <taxon>Pseudomonadati</taxon>
        <taxon>Bacteroidota</taxon>
        <taxon>Flavobacteriia</taxon>
        <taxon>Flavobacteriales</taxon>
        <taxon>Flavobacteriaceae</taxon>
        <taxon>Capnocytophaga</taxon>
    </lineage>
</organism>
<dbReference type="InterPro" id="IPR036259">
    <property type="entry name" value="MFS_trans_sf"/>
</dbReference>
<proteinExistence type="predicted"/>
<reference evidence="5 6" key="1">
    <citation type="submission" date="2015-01" db="EMBL/GenBank/DDBJ databases">
        <authorList>
            <person name="MANFREDI Pablo"/>
        </authorList>
    </citation>
    <scope>NUCLEOTIDE SEQUENCE [LARGE SCALE GENOMIC DNA]</scope>
    <source>
        <strain evidence="2 6">CcD38</strain>
        <strain evidence="3 5">CcD93</strain>
    </source>
</reference>
<evidence type="ECO:0000313" key="7">
    <source>
        <dbReference type="Proteomes" id="UP000265497"/>
    </source>
</evidence>
<accession>A0A0B7I4Q9</accession>